<sequence>MKLDQGGRSITNHDRNDLELNLEPFVVDDQHKDENCQQIDDQHQSSSSVDVLLDMDASHQPEQVEVSSSNSNGRSHENTQEEEFRVSTHQHT</sequence>
<feature type="region of interest" description="Disordered" evidence="1">
    <location>
        <begin position="38"/>
        <end position="92"/>
    </location>
</feature>
<accession>A0AAU9NPX4</accession>
<proteinExistence type="predicted"/>
<name>A0AAU9NPX4_9ASTR</name>
<keyword evidence="3" id="KW-1185">Reference proteome</keyword>
<evidence type="ECO:0000256" key="1">
    <source>
        <dbReference type="SAM" id="MobiDB-lite"/>
    </source>
</evidence>
<feature type="compositionally biased region" description="Basic and acidic residues" evidence="1">
    <location>
        <begin position="1"/>
        <end position="18"/>
    </location>
</feature>
<dbReference type="AlphaFoldDB" id="A0AAU9NPX4"/>
<evidence type="ECO:0000313" key="2">
    <source>
        <dbReference type="EMBL" id="CAH1439934.1"/>
    </source>
</evidence>
<feature type="compositionally biased region" description="Low complexity" evidence="1">
    <location>
        <begin position="44"/>
        <end position="54"/>
    </location>
</feature>
<dbReference type="EMBL" id="CAKMRJ010005412">
    <property type="protein sequence ID" value="CAH1439934.1"/>
    <property type="molecule type" value="Genomic_DNA"/>
</dbReference>
<dbReference type="Proteomes" id="UP001157418">
    <property type="component" value="Unassembled WGS sequence"/>
</dbReference>
<organism evidence="2 3">
    <name type="scientific">Lactuca virosa</name>
    <dbReference type="NCBI Taxonomy" id="75947"/>
    <lineage>
        <taxon>Eukaryota</taxon>
        <taxon>Viridiplantae</taxon>
        <taxon>Streptophyta</taxon>
        <taxon>Embryophyta</taxon>
        <taxon>Tracheophyta</taxon>
        <taxon>Spermatophyta</taxon>
        <taxon>Magnoliopsida</taxon>
        <taxon>eudicotyledons</taxon>
        <taxon>Gunneridae</taxon>
        <taxon>Pentapetalae</taxon>
        <taxon>asterids</taxon>
        <taxon>campanulids</taxon>
        <taxon>Asterales</taxon>
        <taxon>Asteraceae</taxon>
        <taxon>Cichorioideae</taxon>
        <taxon>Cichorieae</taxon>
        <taxon>Lactucinae</taxon>
        <taxon>Lactuca</taxon>
    </lineage>
</organism>
<comment type="caution">
    <text evidence="2">The sequence shown here is derived from an EMBL/GenBank/DDBJ whole genome shotgun (WGS) entry which is preliminary data.</text>
</comment>
<gene>
    <name evidence="2" type="ORF">LVIROSA_LOCUS26100</name>
</gene>
<evidence type="ECO:0000313" key="3">
    <source>
        <dbReference type="Proteomes" id="UP001157418"/>
    </source>
</evidence>
<protein>
    <submittedName>
        <fullName evidence="2">Uncharacterized protein</fullName>
    </submittedName>
</protein>
<feature type="compositionally biased region" description="Basic and acidic residues" evidence="1">
    <location>
        <begin position="74"/>
        <end position="86"/>
    </location>
</feature>
<reference evidence="2 3" key="1">
    <citation type="submission" date="2022-01" db="EMBL/GenBank/DDBJ databases">
        <authorList>
            <person name="Xiong W."/>
            <person name="Schranz E."/>
        </authorList>
    </citation>
    <scope>NUCLEOTIDE SEQUENCE [LARGE SCALE GENOMIC DNA]</scope>
</reference>
<feature type="region of interest" description="Disordered" evidence="1">
    <location>
        <begin position="1"/>
        <end position="24"/>
    </location>
</feature>